<dbReference type="Proteomes" id="UP000602260">
    <property type="component" value="Unassembled WGS sequence"/>
</dbReference>
<gene>
    <name evidence="3" type="ORF">H8S55_03165</name>
</gene>
<dbReference type="GO" id="GO:0016810">
    <property type="term" value="F:hydrolase activity, acting on carbon-nitrogen (but not peptide) bonds"/>
    <property type="evidence" value="ECO:0007669"/>
    <property type="project" value="InterPro"/>
</dbReference>
<dbReference type="CDD" id="cd10948">
    <property type="entry name" value="CE4_BsPdaA_like"/>
    <property type="match status" value="1"/>
</dbReference>
<dbReference type="GO" id="GO:0005975">
    <property type="term" value="P:carbohydrate metabolic process"/>
    <property type="evidence" value="ECO:0007669"/>
    <property type="project" value="InterPro"/>
</dbReference>
<dbReference type="InterPro" id="IPR011330">
    <property type="entry name" value="Glyco_hydro/deAcase_b/a-brl"/>
</dbReference>
<comment type="caution">
    <text evidence="3">The sequence shown here is derived from an EMBL/GenBank/DDBJ whole genome shotgun (WGS) entry which is preliminary data.</text>
</comment>
<dbReference type="InterPro" id="IPR050248">
    <property type="entry name" value="Polysacc_deacetylase_ArnD"/>
</dbReference>
<dbReference type="AlphaFoldDB" id="A0A8J6J2C0"/>
<evidence type="ECO:0000313" key="4">
    <source>
        <dbReference type="Proteomes" id="UP000602260"/>
    </source>
</evidence>
<feature type="domain" description="NodB homology" evidence="2">
    <location>
        <begin position="82"/>
        <end position="264"/>
    </location>
</feature>
<dbReference type="InterPro" id="IPR014235">
    <property type="entry name" value="Spore_PdaA"/>
</dbReference>
<keyword evidence="1" id="KW-0732">Signal</keyword>
<evidence type="ECO:0000259" key="2">
    <source>
        <dbReference type="PROSITE" id="PS51677"/>
    </source>
</evidence>
<dbReference type="GO" id="GO:0016020">
    <property type="term" value="C:membrane"/>
    <property type="evidence" value="ECO:0007669"/>
    <property type="project" value="TreeGrafter"/>
</dbReference>
<dbReference type="PANTHER" id="PTHR10587">
    <property type="entry name" value="GLYCOSYL TRANSFERASE-RELATED"/>
    <property type="match status" value="1"/>
</dbReference>
<name>A0A8J6J2C0_9FIRM</name>
<dbReference type="RefSeq" id="WP_186877808.1">
    <property type="nucleotide sequence ID" value="NZ_JACOPN010000002.1"/>
</dbReference>
<evidence type="ECO:0000256" key="1">
    <source>
        <dbReference type="SAM" id="SignalP"/>
    </source>
</evidence>
<dbReference type="PROSITE" id="PS51677">
    <property type="entry name" value="NODB"/>
    <property type="match status" value="1"/>
</dbReference>
<dbReference type="PANTHER" id="PTHR10587:SF78">
    <property type="entry name" value="PEPTIDOGLYCAN-N-ACETYLMURAMIC ACID DEACETYLASE PDAA"/>
    <property type="match status" value="1"/>
</dbReference>
<protein>
    <submittedName>
        <fullName evidence="3">Polysaccharide deacetylase family protein</fullName>
    </submittedName>
</protein>
<reference evidence="3" key="1">
    <citation type="submission" date="2020-08" db="EMBL/GenBank/DDBJ databases">
        <title>Genome public.</title>
        <authorList>
            <person name="Liu C."/>
            <person name="Sun Q."/>
        </authorList>
    </citation>
    <scope>NUCLEOTIDE SEQUENCE</scope>
    <source>
        <strain evidence="3">BX5</strain>
    </source>
</reference>
<accession>A0A8J6J2C0</accession>
<proteinExistence type="predicted"/>
<dbReference type="EMBL" id="JACOPN010000002">
    <property type="protein sequence ID" value="MBC5716331.1"/>
    <property type="molecule type" value="Genomic_DNA"/>
</dbReference>
<dbReference type="Gene3D" id="3.20.20.370">
    <property type="entry name" value="Glycoside hydrolase/deacetylase"/>
    <property type="match status" value="1"/>
</dbReference>
<keyword evidence="4" id="KW-1185">Reference proteome</keyword>
<feature type="signal peptide" evidence="1">
    <location>
        <begin position="1"/>
        <end position="27"/>
    </location>
</feature>
<organism evidence="3 4">
    <name type="scientific">Flintibacter faecis</name>
    <dbReference type="NCBI Taxonomy" id="2763047"/>
    <lineage>
        <taxon>Bacteria</taxon>
        <taxon>Bacillati</taxon>
        <taxon>Bacillota</taxon>
        <taxon>Clostridia</taxon>
        <taxon>Eubacteriales</taxon>
        <taxon>Flintibacter</taxon>
    </lineage>
</organism>
<sequence>MSRFRPSKGPVLAGLALCLILAAVCYGAQQPLAPAAGPAAIPASTDNWGLSFPQEGQTPVGNASPEELAKYNARFLGDTSQKVIYLTFDCGYENGYTDAILDALKKHRAPAAFFVVGNMVETAPDVVRRMAQEGHIVGNHTFHHPDMSAIADQAAFQKELDSLAQLYQQTTGRTMPRYYRPPQGKYNLENLKQAQALGYQTIFWSLAYVDWYADDQPTAEQAFGKLLPRIHSGAIVLLHATSRTNAEILDELLTRWENMGYTFASLDQLPTL</sequence>
<evidence type="ECO:0000313" key="3">
    <source>
        <dbReference type="EMBL" id="MBC5716331.1"/>
    </source>
</evidence>
<dbReference type="Pfam" id="PF01522">
    <property type="entry name" value="Polysacc_deac_1"/>
    <property type="match status" value="1"/>
</dbReference>
<feature type="chain" id="PRO_5039659156" evidence="1">
    <location>
        <begin position="28"/>
        <end position="272"/>
    </location>
</feature>
<dbReference type="InterPro" id="IPR002509">
    <property type="entry name" value="NODB_dom"/>
</dbReference>
<dbReference type="SUPFAM" id="SSF88713">
    <property type="entry name" value="Glycoside hydrolase/deacetylase"/>
    <property type="match status" value="1"/>
</dbReference>